<accession>A0A0W0F532</accession>
<reference evidence="2 3" key="1">
    <citation type="submission" date="2015-12" db="EMBL/GenBank/DDBJ databases">
        <title>Draft genome sequence of Moniliophthora roreri, the causal agent of frosty pod rot of cacao.</title>
        <authorList>
            <person name="Aime M.C."/>
            <person name="Diaz-Valderrama J.R."/>
            <person name="Kijpornyongpan T."/>
            <person name="Phillips-Mora W."/>
        </authorList>
    </citation>
    <scope>NUCLEOTIDE SEQUENCE [LARGE SCALE GENOMIC DNA]</scope>
    <source>
        <strain evidence="2 3">MCA 2952</strain>
    </source>
</reference>
<protein>
    <submittedName>
        <fullName evidence="2">Uncharacterized protein</fullName>
    </submittedName>
</protein>
<comment type="caution">
    <text evidence="2">The sequence shown here is derived from an EMBL/GenBank/DDBJ whole genome shotgun (WGS) entry which is preliminary data.</text>
</comment>
<feature type="transmembrane region" description="Helical" evidence="1">
    <location>
        <begin position="26"/>
        <end position="46"/>
    </location>
</feature>
<keyword evidence="1" id="KW-0812">Transmembrane</keyword>
<evidence type="ECO:0000256" key="1">
    <source>
        <dbReference type="SAM" id="Phobius"/>
    </source>
</evidence>
<evidence type="ECO:0000313" key="3">
    <source>
        <dbReference type="Proteomes" id="UP000054988"/>
    </source>
</evidence>
<proteinExistence type="predicted"/>
<evidence type="ECO:0000313" key="2">
    <source>
        <dbReference type="EMBL" id="KTB31393.1"/>
    </source>
</evidence>
<dbReference type="Proteomes" id="UP000054988">
    <property type="component" value="Unassembled WGS sequence"/>
</dbReference>
<sequence length="167" mass="18960">MPTSSSSSTSSLPLDGIALAESCSSVAISSSTLTFVVITTLALLLNRLLAYVKIDRLDTLISGVHDVITDVRKKIPLRHASEDRFKNVIHQLEDRISKFKHRHYSIDRAPWRIYLCFFLWSRWKEPVAIQWAAGKIRREILAEAEAEKLAFNTYLELRSQTTLNSTA</sequence>
<dbReference type="EMBL" id="LATX01002328">
    <property type="protein sequence ID" value="KTB31393.1"/>
    <property type="molecule type" value="Genomic_DNA"/>
</dbReference>
<organism evidence="2 3">
    <name type="scientific">Moniliophthora roreri</name>
    <name type="common">Frosty pod rot fungus</name>
    <name type="synonym">Monilia roreri</name>
    <dbReference type="NCBI Taxonomy" id="221103"/>
    <lineage>
        <taxon>Eukaryota</taxon>
        <taxon>Fungi</taxon>
        <taxon>Dikarya</taxon>
        <taxon>Basidiomycota</taxon>
        <taxon>Agaricomycotina</taxon>
        <taxon>Agaricomycetes</taxon>
        <taxon>Agaricomycetidae</taxon>
        <taxon>Agaricales</taxon>
        <taxon>Marasmiineae</taxon>
        <taxon>Marasmiaceae</taxon>
        <taxon>Moniliophthora</taxon>
    </lineage>
</organism>
<dbReference type="AlphaFoldDB" id="A0A0W0F532"/>
<gene>
    <name evidence="2" type="ORF">WG66_16021</name>
</gene>
<name>A0A0W0F532_MONRR</name>
<keyword evidence="1" id="KW-0472">Membrane</keyword>
<keyword evidence="1" id="KW-1133">Transmembrane helix</keyword>